<feature type="region of interest" description="Disordered" evidence="1">
    <location>
        <begin position="468"/>
        <end position="494"/>
    </location>
</feature>
<feature type="region of interest" description="Disordered" evidence="1">
    <location>
        <begin position="217"/>
        <end position="455"/>
    </location>
</feature>
<protein>
    <submittedName>
        <fullName evidence="2">Uncharacterized protein</fullName>
    </submittedName>
</protein>
<keyword evidence="3" id="KW-1185">Reference proteome</keyword>
<evidence type="ECO:0000256" key="1">
    <source>
        <dbReference type="SAM" id="MobiDB-lite"/>
    </source>
</evidence>
<reference evidence="2" key="2">
    <citation type="submission" date="2023-06" db="EMBL/GenBank/DDBJ databases">
        <authorList>
            <person name="Kobayashi Y."/>
            <person name="Kayamori A."/>
            <person name="Aoki K."/>
            <person name="Shiwa Y."/>
            <person name="Fujita N."/>
            <person name="Sugita T."/>
            <person name="Iwasaki W."/>
            <person name="Tanaka N."/>
            <person name="Takashima M."/>
        </authorList>
    </citation>
    <scope>NUCLEOTIDE SEQUENCE</scope>
    <source>
        <strain evidence="2">HIS016</strain>
    </source>
</reference>
<evidence type="ECO:0000313" key="3">
    <source>
        <dbReference type="Proteomes" id="UP001222932"/>
    </source>
</evidence>
<dbReference type="Proteomes" id="UP001222932">
    <property type="component" value="Unassembled WGS sequence"/>
</dbReference>
<feature type="compositionally biased region" description="Low complexity" evidence="1">
    <location>
        <begin position="225"/>
        <end position="234"/>
    </location>
</feature>
<feature type="region of interest" description="Disordered" evidence="1">
    <location>
        <begin position="82"/>
        <end position="132"/>
    </location>
</feature>
<name>A0AAD3U0B4_9TREE</name>
<feature type="compositionally biased region" description="Basic and acidic residues" evidence="1">
    <location>
        <begin position="354"/>
        <end position="366"/>
    </location>
</feature>
<feature type="compositionally biased region" description="Low complexity" evidence="1">
    <location>
        <begin position="242"/>
        <end position="258"/>
    </location>
</feature>
<feature type="region of interest" description="Disordered" evidence="1">
    <location>
        <begin position="1"/>
        <end position="25"/>
    </location>
</feature>
<feature type="compositionally biased region" description="Polar residues" evidence="1">
    <location>
        <begin position="326"/>
        <end position="336"/>
    </location>
</feature>
<feature type="compositionally biased region" description="Basic and acidic residues" evidence="1">
    <location>
        <begin position="287"/>
        <end position="302"/>
    </location>
</feature>
<feature type="compositionally biased region" description="Acidic residues" evidence="1">
    <location>
        <begin position="475"/>
        <end position="494"/>
    </location>
</feature>
<feature type="compositionally biased region" description="Low complexity" evidence="1">
    <location>
        <begin position="423"/>
        <end position="433"/>
    </location>
</feature>
<proteinExistence type="predicted"/>
<gene>
    <name evidence="2" type="ORF">CspeluHIS016_0903240</name>
</gene>
<comment type="caution">
    <text evidence="2">The sequence shown here is derived from an EMBL/GenBank/DDBJ whole genome shotgun (WGS) entry which is preliminary data.</text>
</comment>
<organism evidence="2 3">
    <name type="scientific">Cutaneotrichosporon spelunceum</name>
    <dbReference type="NCBI Taxonomy" id="1672016"/>
    <lineage>
        <taxon>Eukaryota</taxon>
        <taxon>Fungi</taxon>
        <taxon>Dikarya</taxon>
        <taxon>Basidiomycota</taxon>
        <taxon>Agaricomycotina</taxon>
        <taxon>Tremellomycetes</taxon>
        <taxon>Trichosporonales</taxon>
        <taxon>Trichosporonaceae</taxon>
        <taxon>Cutaneotrichosporon</taxon>
    </lineage>
</organism>
<dbReference type="AlphaFoldDB" id="A0AAD3U0B4"/>
<reference evidence="2" key="1">
    <citation type="journal article" date="2023" name="BMC Genomics">
        <title>Chromosome-level genome assemblies of Cutaneotrichosporon spp. (Trichosporonales, Basidiomycota) reveal imbalanced evolution between nucleotide sequences and chromosome synteny.</title>
        <authorList>
            <person name="Kobayashi Y."/>
            <person name="Kayamori A."/>
            <person name="Aoki K."/>
            <person name="Shiwa Y."/>
            <person name="Matsutani M."/>
            <person name="Fujita N."/>
            <person name="Sugita T."/>
            <person name="Iwasaki W."/>
            <person name="Tanaka N."/>
            <person name="Takashima M."/>
        </authorList>
    </citation>
    <scope>NUCLEOTIDE SEQUENCE</scope>
    <source>
        <strain evidence="2">HIS016</strain>
    </source>
</reference>
<evidence type="ECO:0000313" key="2">
    <source>
        <dbReference type="EMBL" id="GMK60107.1"/>
    </source>
</evidence>
<dbReference type="EMBL" id="BTCM01000009">
    <property type="protein sequence ID" value="GMK60107.1"/>
    <property type="molecule type" value="Genomic_DNA"/>
</dbReference>
<feature type="compositionally biased region" description="Basic and acidic residues" evidence="1">
    <location>
        <begin position="446"/>
        <end position="455"/>
    </location>
</feature>
<sequence>MTTVGLAPVPFPPDSPLSEGGPSSILLNPYDRPVILEKETTTSRSAWTMGMNIGMGMGHHHRGRAPPPAVKLVVPPPTITTHVVTPPSGQASPSADGDKSPRIRFAPLPDPNRPRSLSTGHNIGHKVSEGPNGEREYTLELRNMSMDDEACNDNAVDEEAVSGEEDDSDHEDYDWELDSRRKSWATAMSMGSMGSKGMGSAAWSGTKKLVGLKTVNDSATKKTKGSGSFSSTASPMNAMFLSPGRRGSAASTGSNSSSGHRRTASGESRPAPPSGKMLNGRVYGARRASEAAALEKMRREANEPEFVEWGGGGGVGSTRTKKSSHTDPTLSRSLGSKSPFDDDDGGGMSWVRKRREERERKAREAELAAAASAKAPDAEVEGNPGMSPGHRRESVSSISSSGSQREKPTLPLTPHDPHSELSGAFADFAGFGASTPKRQTTLEVAPDARAEDHDEVQHLHTIKIPHARFRRRSEIDDEEEEEVTNSDFEDDDDDDEVALVGRKCAAAAGVEVLARHF</sequence>
<accession>A0AAD3U0B4</accession>